<dbReference type="AlphaFoldDB" id="A0A7X2NQ02"/>
<proteinExistence type="inferred from homology"/>
<protein>
    <recommendedName>
        <fullName evidence="6">Exodeoxyribonuclease 7 small subunit</fullName>
        <ecNumber evidence="6">3.1.11.6</ecNumber>
    </recommendedName>
    <alternativeName>
        <fullName evidence="6">Exodeoxyribonuclease VII small subunit</fullName>
        <shortName evidence="6">Exonuclease VII small subunit</shortName>
    </alternativeName>
</protein>
<comment type="caution">
    <text evidence="8">The sequence shown here is derived from an EMBL/GenBank/DDBJ whole genome shotgun (WGS) entry which is preliminary data.</text>
</comment>
<dbReference type="GO" id="GO:0008855">
    <property type="term" value="F:exodeoxyribonuclease VII activity"/>
    <property type="evidence" value="ECO:0007669"/>
    <property type="project" value="UniProtKB-UniRule"/>
</dbReference>
<evidence type="ECO:0000256" key="5">
    <source>
        <dbReference type="ARBA" id="ARBA00022839"/>
    </source>
</evidence>
<keyword evidence="7" id="KW-0175">Coiled coil</keyword>
<evidence type="ECO:0000256" key="4">
    <source>
        <dbReference type="ARBA" id="ARBA00022801"/>
    </source>
</evidence>
<dbReference type="EMBL" id="VUMN01000001">
    <property type="protein sequence ID" value="MSS57479.1"/>
    <property type="molecule type" value="Genomic_DNA"/>
</dbReference>
<dbReference type="GO" id="GO:0006308">
    <property type="term" value="P:DNA catabolic process"/>
    <property type="evidence" value="ECO:0007669"/>
    <property type="project" value="UniProtKB-UniRule"/>
</dbReference>
<evidence type="ECO:0000256" key="6">
    <source>
        <dbReference type="HAMAP-Rule" id="MF_00337"/>
    </source>
</evidence>
<keyword evidence="9" id="KW-1185">Reference proteome</keyword>
<dbReference type="PANTHER" id="PTHR34137">
    <property type="entry name" value="EXODEOXYRIBONUCLEASE 7 SMALL SUBUNIT"/>
    <property type="match status" value="1"/>
</dbReference>
<comment type="similarity">
    <text evidence="1 6">Belongs to the XseB family.</text>
</comment>
<dbReference type="Pfam" id="PF02609">
    <property type="entry name" value="Exonuc_VII_S"/>
    <property type="match status" value="1"/>
</dbReference>
<dbReference type="GO" id="GO:0009318">
    <property type="term" value="C:exodeoxyribonuclease VII complex"/>
    <property type="evidence" value="ECO:0007669"/>
    <property type="project" value="UniProtKB-UniRule"/>
</dbReference>
<dbReference type="NCBIfam" id="TIGR01280">
    <property type="entry name" value="xseB"/>
    <property type="match status" value="1"/>
</dbReference>
<dbReference type="SUPFAM" id="SSF116842">
    <property type="entry name" value="XseB-like"/>
    <property type="match status" value="1"/>
</dbReference>
<comment type="subunit">
    <text evidence="6">Heterooligomer composed of large and small subunits.</text>
</comment>
<dbReference type="InterPro" id="IPR003761">
    <property type="entry name" value="Exonuc_VII_S"/>
</dbReference>
<keyword evidence="3 6" id="KW-0540">Nuclease</keyword>
<evidence type="ECO:0000256" key="3">
    <source>
        <dbReference type="ARBA" id="ARBA00022722"/>
    </source>
</evidence>
<dbReference type="GO" id="GO:0005829">
    <property type="term" value="C:cytosol"/>
    <property type="evidence" value="ECO:0007669"/>
    <property type="project" value="TreeGrafter"/>
</dbReference>
<dbReference type="PIRSF" id="PIRSF006488">
    <property type="entry name" value="Exonuc_VII_S"/>
    <property type="match status" value="1"/>
</dbReference>
<comment type="function">
    <text evidence="6">Bidirectionally degrades single-stranded DNA into large acid-insoluble oligonucleotides, which are then degraded further into small acid-soluble oligonucleotides.</text>
</comment>
<keyword evidence="4 6" id="KW-0378">Hydrolase</keyword>
<organism evidence="8 9">
    <name type="scientific">Stecheria intestinalis</name>
    <dbReference type="NCBI Taxonomy" id="2606630"/>
    <lineage>
        <taxon>Bacteria</taxon>
        <taxon>Bacillati</taxon>
        <taxon>Bacillota</taxon>
        <taxon>Erysipelotrichia</taxon>
        <taxon>Erysipelotrichales</taxon>
        <taxon>Erysipelotrichaceae</taxon>
        <taxon>Stecheria</taxon>
    </lineage>
</organism>
<evidence type="ECO:0000313" key="9">
    <source>
        <dbReference type="Proteomes" id="UP000461880"/>
    </source>
</evidence>
<dbReference type="EC" id="3.1.11.6" evidence="6"/>
<reference evidence="8 9" key="1">
    <citation type="submission" date="2019-08" db="EMBL/GenBank/DDBJ databases">
        <title>In-depth cultivation of the pig gut microbiome towards novel bacterial diversity and tailored functional studies.</title>
        <authorList>
            <person name="Wylensek D."/>
            <person name="Hitch T.C.A."/>
            <person name="Clavel T."/>
        </authorList>
    </citation>
    <scope>NUCLEOTIDE SEQUENCE [LARGE SCALE GENOMIC DNA]</scope>
    <source>
        <strain evidence="8 9">Oil+RF-744-GAM-WT-6</strain>
    </source>
</reference>
<comment type="subcellular location">
    <subcellularLocation>
        <location evidence="6">Cytoplasm</location>
    </subcellularLocation>
</comment>
<dbReference type="HAMAP" id="MF_00337">
    <property type="entry name" value="Exonuc_7_S"/>
    <property type="match status" value="1"/>
</dbReference>
<comment type="catalytic activity">
    <reaction evidence="6">
        <text>Exonucleolytic cleavage in either 5'- to 3'- or 3'- to 5'-direction to yield nucleoside 5'-phosphates.</text>
        <dbReference type="EC" id="3.1.11.6"/>
    </reaction>
</comment>
<gene>
    <name evidence="6 8" type="primary">xseB</name>
    <name evidence="8" type="ORF">FYJ51_00940</name>
</gene>
<evidence type="ECO:0000256" key="2">
    <source>
        <dbReference type="ARBA" id="ARBA00022490"/>
    </source>
</evidence>
<sequence>MAKKEMTFEQSMARLEEIVSQLENNEKPLEETIALFEEGLNLVKSCQTQLSSFEKKVEELSGKTSGEAQ</sequence>
<dbReference type="PANTHER" id="PTHR34137:SF1">
    <property type="entry name" value="EXODEOXYRIBONUCLEASE 7 SMALL SUBUNIT"/>
    <property type="match status" value="1"/>
</dbReference>
<evidence type="ECO:0000313" key="8">
    <source>
        <dbReference type="EMBL" id="MSS57479.1"/>
    </source>
</evidence>
<feature type="coiled-coil region" evidence="7">
    <location>
        <begin position="5"/>
        <end position="63"/>
    </location>
</feature>
<evidence type="ECO:0000256" key="7">
    <source>
        <dbReference type="SAM" id="Coils"/>
    </source>
</evidence>
<accession>A0A7X2NQ02</accession>
<evidence type="ECO:0000256" key="1">
    <source>
        <dbReference type="ARBA" id="ARBA00009998"/>
    </source>
</evidence>
<keyword evidence="2 6" id="KW-0963">Cytoplasm</keyword>
<dbReference type="InterPro" id="IPR037004">
    <property type="entry name" value="Exonuc_VII_ssu_sf"/>
</dbReference>
<dbReference type="Gene3D" id="1.10.287.1040">
    <property type="entry name" value="Exonuclease VII, small subunit"/>
    <property type="match status" value="1"/>
</dbReference>
<dbReference type="Proteomes" id="UP000461880">
    <property type="component" value="Unassembled WGS sequence"/>
</dbReference>
<name>A0A7X2NQ02_9FIRM</name>
<dbReference type="RefSeq" id="WP_105303740.1">
    <property type="nucleotide sequence ID" value="NZ_JAQXPC010000025.1"/>
</dbReference>
<keyword evidence="5 6" id="KW-0269">Exonuclease</keyword>